<feature type="transmembrane region" description="Helical" evidence="2">
    <location>
        <begin position="39"/>
        <end position="57"/>
    </location>
</feature>
<evidence type="ECO:0000256" key="2">
    <source>
        <dbReference type="SAM" id="Phobius"/>
    </source>
</evidence>
<dbReference type="EMBL" id="CAXHTA020000011">
    <property type="protein sequence ID" value="CAL5224927.1"/>
    <property type="molecule type" value="Genomic_DNA"/>
</dbReference>
<feature type="compositionally biased region" description="Basic and acidic residues" evidence="1">
    <location>
        <begin position="82"/>
        <end position="103"/>
    </location>
</feature>
<feature type="region of interest" description="Disordered" evidence="1">
    <location>
        <begin position="82"/>
        <end position="166"/>
    </location>
</feature>
<name>A0ABP1G559_9CHLO</name>
<comment type="caution">
    <text evidence="3">The sequence shown here is derived from an EMBL/GenBank/DDBJ whole genome shotgun (WGS) entry which is preliminary data.</text>
</comment>
<proteinExistence type="predicted"/>
<keyword evidence="2" id="KW-0812">Transmembrane</keyword>
<keyword evidence="4" id="KW-1185">Reference proteome</keyword>
<sequence length="166" mass="18351">MGWSEEVHARRVLDIRRQARKAQAQAPGTWHAEPPRGNAGYGQVAAVVGVLAGVIAWRREGRYLRHDNIKKVPVIGKWLAEHVPRWQESDPRRRAATAAERRARAAQRAGQSGKGDAKAAATAGSSLALTQEVGKEEASTSEHTQQQQQQQGMARKPRARKKSKRK</sequence>
<protein>
    <submittedName>
        <fullName evidence="3">G7696 protein</fullName>
    </submittedName>
</protein>
<reference evidence="3 4" key="1">
    <citation type="submission" date="2024-06" db="EMBL/GenBank/DDBJ databases">
        <authorList>
            <person name="Kraege A."/>
            <person name="Thomma B."/>
        </authorList>
    </citation>
    <scope>NUCLEOTIDE SEQUENCE [LARGE SCALE GENOMIC DNA]</scope>
</reference>
<evidence type="ECO:0000313" key="4">
    <source>
        <dbReference type="Proteomes" id="UP001497392"/>
    </source>
</evidence>
<organism evidence="3 4">
    <name type="scientific">Coccomyxa viridis</name>
    <dbReference type="NCBI Taxonomy" id="1274662"/>
    <lineage>
        <taxon>Eukaryota</taxon>
        <taxon>Viridiplantae</taxon>
        <taxon>Chlorophyta</taxon>
        <taxon>core chlorophytes</taxon>
        <taxon>Trebouxiophyceae</taxon>
        <taxon>Trebouxiophyceae incertae sedis</taxon>
        <taxon>Coccomyxaceae</taxon>
        <taxon>Coccomyxa</taxon>
    </lineage>
</organism>
<gene>
    <name evidence="3" type="primary">g7696</name>
    <name evidence="3" type="ORF">VP750_LOCUS6586</name>
</gene>
<feature type="region of interest" description="Disordered" evidence="1">
    <location>
        <begin position="18"/>
        <end position="37"/>
    </location>
</feature>
<evidence type="ECO:0000313" key="3">
    <source>
        <dbReference type="EMBL" id="CAL5224927.1"/>
    </source>
</evidence>
<accession>A0ABP1G559</accession>
<evidence type="ECO:0000256" key="1">
    <source>
        <dbReference type="SAM" id="MobiDB-lite"/>
    </source>
</evidence>
<feature type="compositionally biased region" description="Basic residues" evidence="1">
    <location>
        <begin position="155"/>
        <end position="166"/>
    </location>
</feature>
<keyword evidence="2" id="KW-0472">Membrane</keyword>
<dbReference type="Proteomes" id="UP001497392">
    <property type="component" value="Unassembled WGS sequence"/>
</dbReference>
<feature type="compositionally biased region" description="Low complexity" evidence="1">
    <location>
        <begin position="118"/>
        <end position="130"/>
    </location>
</feature>
<keyword evidence="2" id="KW-1133">Transmembrane helix</keyword>